<evidence type="ECO:0000256" key="5">
    <source>
        <dbReference type="ARBA" id="ARBA00023268"/>
    </source>
</evidence>
<gene>
    <name evidence="10" type="primary">PKS19</name>
    <name evidence="10" type="ORF">LSUB1_G005726</name>
</gene>
<dbReference type="Pfam" id="PF16197">
    <property type="entry name" value="KAsynt_C_assoc"/>
    <property type="match status" value="1"/>
</dbReference>
<keyword evidence="11" id="KW-1185">Reference proteome</keyword>
<accession>A0A8H8UAZ1</accession>
<dbReference type="PANTHER" id="PTHR43775">
    <property type="entry name" value="FATTY ACID SYNTHASE"/>
    <property type="match status" value="1"/>
</dbReference>
<dbReference type="InterPro" id="IPR042104">
    <property type="entry name" value="PKS_dehydratase_sf"/>
</dbReference>
<feature type="region of interest" description="C-terminal hotdog fold" evidence="6">
    <location>
        <begin position="780"/>
        <end position="929"/>
    </location>
</feature>
<dbReference type="InterPro" id="IPR014043">
    <property type="entry name" value="Acyl_transferase_dom"/>
</dbReference>
<dbReference type="Gene3D" id="3.40.50.150">
    <property type="entry name" value="Vaccinia Virus protein VP39"/>
    <property type="match status" value="1"/>
</dbReference>
<dbReference type="InterPro" id="IPR006162">
    <property type="entry name" value="Ppantetheine_attach_site"/>
</dbReference>
<dbReference type="Gene3D" id="3.40.47.10">
    <property type="match status" value="1"/>
</dbReference>
<dbReference type="Pfam" id="PF08242">
    <property type="entry name" value="Methyltransf_12"/>
    <property type="match status" value="1"/>
</dbReference>
<dbReference type="PROSITE" id="PS52019">
    <property type="entry name" value="PKS_MFAS_DH"/>
    <property type="match status" value="1"/>
</dbReference>
<dbReference type="Pfam" id="PF00550">
    <property type="entry name" value="PP-binding"/>
    <property type="match status" value="1"/>
</dbReference>
<dbReference type="Gene3D" id="1.10.1200.10">
    <property type="entry name" value="ACP-like"/>
    <property type="match status" value="1"/>
</dbReference>
<dbReference type="InterPro" id="IPR032821">
    <property type="entry name" value="PKS_assoc"/>
</dbReference>
<dbReference type="PANTHER" id="PTHR43775:SF20">
    <property type="entry name" value="HYBRID PKS-NRPS SYNTHETASE APDA"/>
    <property type="match status" value="1"/>
</dbReference>
<dbReference type="GO" id="GO:0044550">
    <property type="term" value="P:secondary metabolite biosynthetic process"/>
    <property type="evidence" value="ECO:0007669"/>
    <property type="project" value="TreeGrafter"/>
</dbReference>
<organism evidence="10 11">
    <name type="scientific">Lachnellula subtilissima</name>
    <dbReference type="NCBI Taxonomy" id="602034"/>
    <lineage>
        <taxon>Eukaryota</taxon>
        <taxon>Fungi</taxon>
        <taxon>Dikarya</taxon>
        <taxon>Ascomycota</taxon>
        <taxon>Pezizomycotina</taxon>
        <taxon>Leotiomycetes</taxon>
        <taxon>Helotiales</taxon>
        <taxon>Lachnaceae</taxon>
        <taxon>Lachnellula</taxon>
    </lineage>
</organism>
<dbReference type="Gene3D" id="3.40.366.10">
    <property type="entry name" value="Malonyl-Coenzyme A Acyl Carrier Protein, domain 2"/>
    <property type="match status" value="1"/>
</dbReference>
<evidence type="ECO:0000259" key="9">
    <source>
        <dbReference type="PROSITE" id="PS52019"/>
    </source>
</evidence>
<dbReference type="OrthoDB" id="329835at2759"/>
<dbReference type="InterPro" id="IPR016036">
    <property type="entry name" value="Malonyl_transacylase_ACP-bd"/>
</dbReference>
<keyword evidence="4" id="KW-0808">Transferase</keyword>
<dbReference type="InterPro" id="IPR049900">
    <property type="entry name" value="PKS_mFAS_DH"/>
</dbReference>
<keyword evidence="3" id="KW-0489">Methyltransferase</keyword>
<protein>
    <submittedName>
        <fullName evidence="10">Polyketide synthase</fullName>
    </submittedName>
</protein>
<dbReference type="InterPro" id="IPR020841">
    <property type="entry name" value="PKS_Beta-ketoAc_synthase_dom"/>
</dbReference>
<dbReference type="SMART" id="SM00823">
    <property type="entry name" value="PKS_PP"/>
    <property type="match status" value="1"/>
</dbReference>
<evidence type="ECO:0000259" key="8">
    <source>
        <dbReference type="PROSITE" id="PS52004"/>
    </source>
</evidence>
<evidence type="ECO:0000256" key="3">
    <source>
        <dbReference type="ARBA" id="ARBA00022603"/>
    </source>
</evidence>
<dbReference type="InterPro" id="IPR016039">
    <property type="entry name" value="Thiolase-like"/>
</dbReference>
<dbReference type="InterPro" id="IPR016035">
    <property type="entry name" value="Acyl_Trfase/lysoPLipase"/>
</dbReference>
<dbReference type="InterPro" id="IPR049552">
    <property type="entry name" value="PKS_DH_N"/>
</dbReference>
<evidence type="ECO:0000313" key="10">
    <source>
        <dbReference type="EMBL" id="TVY37671.1"/>
    </source>
</evidence>
<dbReference type="EMBL" id="QGMJ01000334">
    <property type="protein sequence ID" value="TVY37671.1"/>
    <property type="molecule type" value="Genomic_DNA"/>
</dbReference>
<dbReference type="GO" id="GO:0006633">
    <property type="term" value="P:fatty acid biosynthetic process"/>
    <property type="evidence" value="ECO:0007669"/>
    <property type="project" value="TreeGrafter"/>
</dbReference>
<dbReference type="Gene3D" id="3.40.50.720">
    <property type="entry name" value="NAD(P)-binding Rossmann-like Domain"/>
    <property type="match status" value="2"/>
</dbReference>
<keyword evidence="5" id="KW-0511">Multifunctional enzyme</keyword>
<dbReference type="PROSITE" id="PS52004">
    <property type="entry name" value="KS3_2"/>
    <property type="match status" value="1"/>
</dbReference>
<dbReference type="InterPro" id="IPR036291">
    <property type="entry name" value="NAD(P)-bd_dom_sf"/>
</dbReference>
<dbReference type="InterPro" id="IPR020807">
    <property type="entry name" value="PKS_DH"/>
</dbReference>
<dbReference type="CDD" id="cd02440">
    <property type="entry name" value="AdoMet_MTases"/>
    <property type="match status" value="1"/>
</dbReference>
<dbReference type="GO" id="GO:0004312">
    <property type="term" value="F:fatty acid synthase activity"/>
    <property type="evidence" value="ECO:0007669"/>
    <property type="project" value="TreeGrafter"/>
</dbReference>
<keyword evidence="2" id="KW-0597">Phosphoprotein</keyword>
<dbReference type="SMART" id="SM00825">
    <property type="entry name" value="PKS_KS"/>
    <property type="match status" value="1"/>
</dbReference>
<dbReference type="SUPFAM" id="SSF47336">
    <property type="entry name" value="ACP-like"/>
    <property type="match status" value="1"/>
</dbReference>
<dbReference type="PROSITE" id="PS00012">
    <property type="entry name" value="PHOSPHOPANTETHEINE"/>
    <property type="match status" value="1"/>
</dbReference>
<dbReference type="GO" id="GO:0031177">
    <property type="term" value="F:phosphopantetheine binding"/>
    <property type="evidence" value="ECO:0007669"/>
    <property type="project" value="InterPro"/>
</dbReference>
<dbReference type="SMART" id="SM00822">
    <property type="entry name" value="PKS_KR"/>
    <property type="match status" value="1"/>
</dbReference>
<evidence type="ECO:0000259" key="7">
    <source>
        <dbReference type="PROSITE" id="PS50075"/>
    </source>
</evidence>
<evidence type="ECO:0000256" key="1">
    <source>
        <dbReference type="ARBA" id="ARBA00022450"/>
    </source>
</evidence>
<dbReference type="SMART" id="SM00826">
    <property type="entry name" value="PKS_DH"/>
    <property type="match status" value="1"/>
</dbReference>
<dbReference type="Pfam" id="PF14765">
    <property type="entry name" value="PS-DH"/>
    <property type="match status" value="1"/>
</dbReference>
<reference evidence="10 11" key="1">
    <citation type="submission" date="2018-05" db="EMBL/GenBank/DDBJ databases">
        <title>Genome sequencing and assembly of the regulated plant pathogen Lachnellula willkommii and related sister species for the development of diagnostic species identification markers.</title>
        <authorList>
            <person name="Giroux E."/>
            <person name="Bilodeau G."/>
        </authorList>
    </citation>
    <scope>NUCLEOTIDE SEQUENCE [LARGE SCALE GENOMIC DNA]</scope>
    <source>
        <strain evidence="10 11">CBS 197.66</strain>
    </source>
</reference>
<dbReference type="SUPFAM" id="SSF53335">
    <property type="entry name" value="S-adenosyl-L-methionine-dependent methyltransferases"/>
    <property type="match status" value="1"/>
</dbReference>
<sequence length="2140" mass="233543">MIAVEARAIHNVFFPDGKEGQLLVGSIKTLIGHTEGTAGVAGVLKASLAVQHGRVPANLHFKDLNPKIRPYYTNLRIPTETIPWPAVPHGSPRRVSVNSFGFGGTNAHAIIESWDGVGSLANSSAMNGHASKVQAAGPFVLSANSATALAASSGALASYVRAHPETDLSQLAYTLFQRTDFPFRAAFSATSTEQLADKLEASKESLKKSSRTATIPEVLPPRILGVFTGQGAQWATMGKELYSSSELFRRAIEQMQHSLDSLPTNDRPDWSLVDQLNAPAETSRVGEAAVSQPLCTALQIALVDILRAAGVEFSAVVGHSSGEISAAYVAGYLTATDAIRVAHYRGVHSHLAQGPGGKRGKMMAVGMSLKQSTVFCSEFDGALVVAASNSQTSCTLAGDAEAVDEAQAQLQENGTFARVLQVDTAYHSPHMKPCASPYLESMKQCGVKVQKGWKHCRWYSSVLGPNGRGRSFDQADSVLLEGQYWVDNMTQTVLFSQALARALNEDQYFDLALEVGPHPALKGPCSETIKMLTGLALPYSSVLKRDQSAVESFSNALGLIWQLFPSSYPIITFDGIRRAFMGGKPRKLTILKSLPAYSWDHSGLIWKESRSSRIFRTQSQPRHELLGHSITHGKHDKCEVHWKQLFRVNELPWLAGHSIDGEVLFPASGYLAMAYEAATRLVDEKEPLHLVELHNIDIVRAMRLEEDSSGLEVVFTIRITSRSNDCITAEVACYSGAVDSAQPLDAPQAGLTVHFTGGVRLWLGQPHKDDLPPRIKPLLPMDTLDMGQLYSSLGRVGFNYAGLFQAPSMLRRLNHAVVTLSSPPENSQIRACMHPAPVDTAIHGLFAGLSFPGDGRLGSIYLPTRIESVRISMMPSKAHATELTADATVTSTDSTTIKGDVDLFDAAEARTVVQIRGIHLTSVGQRPDPWLYAGTKWVRDIDYGIEPGSGADISDAEVVLCEQLSRTAYFYLRELRRKILPQEMLLMGKHRKHMMSWVLKHLLPQIEAGEHPDILPEWKNDTLEMVHQWRASQSPDNIDMNILNAMGKNLVGIVRGTTPSLKVLTQDGMLDRLYVEGVGLKHGNLDLAAMIKQLAHQHPRMNIVEVGTGTGGTTRAVLNTIGNQYASYTYTDRSDFFESAGTVFSQHGSKLAFKALDIERNPVEQGFTDGTFDLVVASNCLHATRTLEGTLRHCRQLLRPGGRLVLLEITRDFLPMQLLMSTVPGWFLGIEDGKLSAPTVSIEQWNELLKANGFSGVEISSSPSFCSAMMASAVDETAQLLREPLDVAPEALKSLPCRDILVIGDGVSSKLASQTQAVLRSALPSKTITLLPVLEGIQTPEGAAVLCLEDLDSPVFRNMNEKKFRGLQDIMGKAEAVLWVTSGAKSGKDPDANMTVGLSSTLRLERTDLKLQFLDVDNPALLDPSMLAKMLLRLTFVDPSNTEELLWTQEPELWLKDGALYIPRVLPLDTVNRRSAARHRKVPQAVSLESKDTVVILDKSSGAFGLQAVPLSTTKGDVMRLQVKASSMNTLSCDEYGPVYLCIGYDVSSGEKVLALSGVNSSLVTISEDYVLYRWRDSISTGGELEELHTFLALAQARHLLRSLKGATWVHGAANHLREAINVIARGQSLAVFQTTSDIAKASEPNFIHPYANERDIQHMSPKDLQNFINLEAFRNEGLSTLMLGLLPASANVSMQVADLAVSLSLSELRSLAKQQVRVNSQVTVLSVETLSIGEVSTATSKELRDAVVVDWSTADTVSALVPPLEHHGLFSPDKTYLLCGMTGDIGISVCLWMVEHGARNVVLTSRNPNVSPSVLDYLSQKGATVRPMAVDIANIDSLRKAYHDIKSSMPPIGGVMNAAMVLRDRLFTHLPWEEFAAVLTPKVLGSKNLDEVFQNEQLDFFICFSSTTSIGGSIGQSAYAAANFYMASLVQRRRQHGLAGSVIHIAILTGFGYIFRRDSEHAETIYKAVLPRFDSQSEGDLHQLLAEAIVCGRPDSGQTAELITGIKTVFQGEWRDDPRLSGYIGQQEEQDDSSKAQTGYISVKDQLAATEDPAECLVILEHCFSQALGKLLETDPETLDSNTTVASLGIDSLIAIRIREWFLKETGVDVPVLKIMSDSYSISQMCNDVLVGWRKLIKS</sequence>
<dbReference type="InterPro" id="IPR013217">
    <property type="entry name" value="Methyltransf_12"/>
</dbReference>
<evidence type="ECO:0000256" key="4">
    <source>
        <dbReference type="ARBA" id="ARBA00022679"/>
    </source>
</evidence>
<dbReference type="InterPro" id="IPR009081">
    <property type="entry name" value="PP-bd_ACP"/>
</dbReference>
<dbReference type="SUPFAM" id="SSF52151">
    <property type="entry name" value="FabD/lysophospholipase-like"/>
    <property type="match status" value="1"/>
</dbReference>
<keyword evidence="1" id="KW-0596">Phosphopantetheine</keyword>
<proteinExistence type="predicted"/>
<name>A0A8H8UAZ1_9HELO</name>
<dbReference type="Pfam" id="PF21089">
    <property type="entry name" value="PKS_DH_N"/>
    <property type="match status" value="1"/>
</dbReference>
<dbReference type="InterPro" id="IPR020806">
    <property type="entry name" value="PKS_PP-bd"/>
</dbReference>
<dbReference type="InterPro" id="IPR050091">
    <property type="entry name" value="PKS_NRPS_Biosynth_Enz"/>
</dbReference>
<dbReference type="InterPro" id="IPR014031">
    <property type="entry name" value="Ketoacyl_synth_C"/>
</dbReference>
<dbReference type="InterPro" id="IPR049551">
    <property type="entry name" value="PKS_DH_C"/>
</dbReference>
<dbReference type="SUPFAM" id="SSF53901">
    <property type="entry name" value="Thiolase-like"/>
    <property type="match status" value="1"/>
</dbReference>
<dbReference type="InterPro" id="IPR013968">
    <property type="entry name" value="PKS_KR"/>
</dbReference>
<feature type="region of interest" description="N-terminal hotdog fold" evidence="6">
    <location>
        <begin position="623"/>
        <end position="766"/>
    </location>
</feature>
<dbReference type="PROSITE" id="PS50075">
    <property type="entry name" value="CARRIER"/>
    <property type="match status" value="1"/>
</dbReference>
<dbReference type="Pfam" id="PF02801">
    <property type="entry name" value="Ketoacyl-synt_C"/>
    <property type="match status" value="1"/>
</dbReference>
<feature type="domain" description="PKS/mFAS DH" evidence="9">
    <location>
        <begin position="623"/>
        <end position="929"/>
    </location>
</feature>
<evidence type="ECO:0000256" key="6">
    <source>
        <dbReference type="PROSITE-ProRule" id="PRU01363"/>
    </source>
</evidence>
<dbReference type="InterPro" id="IPR001227">
    <property type="entry name" value="Ac_transferase_dom_sf"/>
</dbReference>
<dbReference type="Pfam" id="PF08659">
    <property type="entry name" value="KR"/>
    <property type="match status" value="1"/>
</dbReference>
<dbReference type="SMART" id="SM00827">
    <property type="entry name" value="PKS_AT"/>
    <property type="match status" value="1"/>
</dbReference>
<dbReference type="Gene3D" id="3.10.129.110">
    <property type="entry name" value="Polyketide synthase dehydratase"/>
    <property type="match status" value="1"/>
</dbReference>
<evidence type="ECO:0000256" key="2">
    <source>
        <dbReference type="ARBA" id="ARBA00022553"/>
    </source>
</evidence>
<dbReference type="InterPro" id="IPR057326">
    <property type="entry name" value="KR_dom"/>
</dbReference>
<dbReference type="Pfam" id="PF00698">
    <property type="entry name" value="Acyl_transf_1"/>
    <property type="match status" value="1"/>
</dbReference>
<feature type="domain" description="Ketosynthase family 3 (KS3)" evidence="8">
    <location>
        <begin position="1"/>
        <end position="113"/>
    </location>
</feature>
<evidence type="ECO:0000313" key="11">
    <source>
        <dbReference type="Proteomes" id="UP000462212"/>
    </source>
</evidence>
<dbReference type="GO" id="GO:0032259">
    <property type="term" value="P:methylation"/>
    <property type="evidence" value="ECO:0007669"/>
    <property type="project" value="UniProtKB-KW"/>
</dbReference>
<feature type="active site" description="Proton acceptor; for dehydratase activity" evidence="6">
    <location>
        <position position="657"/>
    </location>
</feature>
<dbReference type="InterPro" id="IPR036736">
    <property type="entry name" value="ACP-like_sf"/>
</dbReference>
<dbReference type="Proteomes" id="UP000462212">
    <property type="component" value="Unassembled WGS sequence"/>
</dbReference>
<feature type="domain" description="Carrier" evidence="7">
    <location>
        <begin position="2055"/>
        <end position="2134"/>
    </location>
</feature>
<dbReference type="SUPFAM" id="SSF55048">
    <property type="entry name" value="Probable ACP-binding domain of malonyl-CoA ACP transacylase"/>
    <property type="match status" value="1"/>
</dbReference>
<feature type="active site" description="Proton donor; for dehydratase activity" evidence="6">
    <location>
        <position position="839"/>
    </location>
</feature>
<dbReference type="GO" id="GO:0008168">
    <property type="term" value="F:methyltransferase activity"/>
    <property type="evidence" value="ECO:0007669"/>
    <property type="project" value="UniProtKB-KW"/>
</dbReference>
<dbReference type="SUPFAM" id="SSF51735">
    <property type="entry name" value="NAD(P)-binding Rossmann-fold domains"/>
    <property type="match status" value="1"/>
</dbReference>
<comment type="caution">
    <text evidence="10">The sequence shown here is derived from an EMBL/GenBank/DDBJ whole genome shotgun (WGS) entry which is preliminary data.</text>
</comment>
<dbReference type="InterPro" id="IPR029063">
    <property type="entry name" value="SAM-dependent_MTases_sf"/>
</dbReference>